<dbReference type="InterPro" id="IPR012677">
    <property type="entry name" value="Nucleotide-bd_a/b_plait_sf"/>
</dbReference>
<evidence type="ECO:0000313" key="6">
    <source>
        <dbReference type="Proteomes" id="UP001642484"/>
    </source>
</evidence>
<feature type="region of interest" description="Disordered" evidence="2">
    <location>
        <begin position="1"/>
        <end position="36"/>
    </location>
</feature>
<evidence type="ECO:0000256" key="2">
    <source>
        <dbReference type="SAM" id="MobiDB-lite"/>
    </source>
</evidence>
<dbReference type="Proteomes" id="UP001642484">
    <property type="component" value="Unassembled WGS sequence"/>
</dbReference>
<protein>
    <recommendedName>
        <fullName evidence="4">RRM domain-containing protein</fullName>
    </recommendedName>
</protein>
<dbReference type="SUPFAM" id="SSF54928">
    <property type="entry name" value="RNA-binding domain, RBD"/>
    <property type="match status" value="1"/>
</dbReference>
<sequence>MDSLLEELKAKQEQRKEALTEKKEGEASPQGDMGVPSVNLSFPNVPLATLPMAGDIVRPAVAVSTSMGTSGGSSWGAGGASAAADELASLLFLRELPPSATEDAICALFSRYGTVTAVDIVQSKDDGRIQGYVSIDSRENAQRAKDALQDREMDGVPLWIEWSKSPSQGAHVEHSPQSKERKSRVVIVEIPADAKKRRTIDRLARPGISFTVLCVSVVLLLQVVFKLDEPARYVAQEGFNFEKLIMQRESPEEALSHEQYLKYFNIHCLSKE</sequence>
<dbReference type="InterPro" id="IPR000504">
    <property type="entry name" value="RRM_dom"/>
</dbReference>
<gene>
    <name evidence="5" type="ORF">CCMP2556_LOCUS35671</name>
</gene>
<dbReference type="Gene3D" id="3.30.70.330">
    <property type="match status" value="1"/>
</dbReference>
<keyword evidence="3" id="KW-1133">Transmembrane helix</keyword>
<keyword evidence="6" id="KW-1185">Reference proteome</keyword>
<dbReference type="InterPro" id="IPR035979">
    <property type="entry name" value="RBD_domain_sf"/>
</dbReference>
<dbReference type="PANTHER" id="PTHR23140">
    <property type="entry name" value="RNA PROCESSING PROTEIN LD23810P"/>
    <property type="match status" value="1"/>
</dbReference>
<accession>A0ABP0P8X3</accession>
<organism evidence="5 6">
    <name type="scientific">Durusdinium trenchii</name>
    <dbReference type="NCBI Taxonomy" id="1381693"/>
    <lineage>
        <taxon>Eukaryota</taxon>
        <taxon>Sar</taxon>
        <taxon>Alveolata</taxon>
        <taxon>Dinophyceae</taxon>
        <taxon>Suessiales</taxon>
        <taxon>Symbiodiniaceae</taxon>
        <taxon>Durusdinium</taxon>
    </lineage>
</organism>
<dbReference type="Pfam" id="PF00076">
    <property type="entry name" value="RRM_1"/>
    <property type="match status" value="1"/>
</dbReference>
<reference evidence="5 6" key="1">
    <citation type="submission" date="2024-02" db="EMBL/GenBank/DDBJ databases">
        <authorList>
            <person name="Chen Y."/>
            <person name="Shah S."/>
            <person name="Dougan E. K."/>
            <person name="Thang M."/>
            <person name="Chan C."/>
        </authorList>
    </citation>
    <scope>NUCLEOTIDE SEQUENCE [LARGE SCALE GENOMIC DNA]</scope>
</reference>
<keyword evidence="3" id="KW-0812">Transmembrane</keyword>
<feature type="transmembrane region" description="Helical" evidence="3">
    <location>
        <begin position="203"/>
        <end position="225"/>
    </location>
</feature>
<feature type="domain" description="RRM" evidence="4">
    <location>
        <begin position="89"/>
        <end position="165"/>
    </location>
</feature>
<evidence type="ECO:0000313" key="5">
    <source>
        <dbReference type="EMBL" id="CAK9072506.1"/>
    </source>
</evidence>
<keyword evidence="1" id="KW-0694">RNA-binding</keyword>
<evidence type="ECO:0000256" key="1">
    <source>
        <dbReference type="PROSITE-ProRule" id="PRU00176"/>
    </source>
</evidence>
<dbReference type="InterPro" id="IPR051485">
    <property type="entry name" value="SR-CTD_assoc_factor"/>
</dbReference>
<feature type="compositionally biased region" description="Basic and acidic residues" evidence="2">
    <location>
        <begin position="1"/>
        <end position="26"/>
    </location>
</feature>
<dbReference type="EMBL" id="CAXAMN010022762">
    <property type="protein sequence ID" value="CAK9072506.1"/>
    <property type="molecule type" value="Genomic_DNA"/>
</dbReference>
<evidence type="ECO:0000256" key="3">
    <source>
        <dbReference type="SAM" id="Phobius"/>
    </source>
</evidence>
<dbReference type="PROSITE" id="PS50102">
    <property type="entry name" value="RRM"/>
    <property type="match status" value="1"/>
</dbReference>
<proteinExistence type="predicted"/>
<dbReference type="PANTHER" id="PTHR23140:SF0">
    <property type="entry name" value="U2 SNRNP-ASSOCIATED SURP MOTIF-CONTAINING PROTEIN"/>
    <property type="match status" value="1"/>
</dbReference>
<evidence type="ECO:0000259" key="4">
    <source>
        <dbReference type="PROSITE" id="PS50102"/>
    </source>
</evidence>
<keyword evidence="3" id="KW-0472">Membrane</keyword>
<name>A0ABP0P8X3_9DINO</name>
<comment type="caution">
    <text evidence="5">The sequence shown here is derived from an EMBL/GenBank/DDBJ whole genome shotgun (WGS) entry which is preliminary data.</text>
</comment>
<dbReference type="SMART" id="SM00360">
    <property type="entry name" value="RRM"/>
    <property type="match status" value="1"/>
</dbReference>